<dbReference type="InterPro" id="IPR027477">
    <property type="entry name" value="Succ_DH/fumarate_Rdtase_cat_sf"/>
</dbReference>
<dbReference type="PANTHER" id="PTHR42716">
    <property type="entry name" value="L-ASPARTATE OXIDASE"/>
    <property type="match status" value="1"/>
</dbReference>
<evidence type="ECO:0000256" key="6">
    <source>
        <dbReference type="ARBA" id="ARBA00022642"/>
    </source>
</evidence>
<dbReference type="STRING" id="1304275.C41B8_11258"/>
<evidence type="ECO:0000256" key="4">
    <source>
        <dbReference type="ARBA" id="ARBA00012173"/>
    </source>
</evidence>
<evidence type="ECO:0000259" key="12">
    <source>
        <dbReference type="Pfam" id="PF00890"/>
    </source>
</evidence>
<dbReference type="InterPro" id="IPR037099">
    <property type="entry name" value="Fum_R/Succ_DH_flav-like_C_sf"/>
</dbReference>
<dbReference type="SUPFAM" id="SSF46977">
    <property type="entry name" value="Succinate dehydrogenase/fumarate reductase flavoprotein C-terminal domain"/>
    <property type="match status" value="1"/>
</dbReference>
<keyword evidence="8 11" id="KW-0560">Oxidoreductase</keyword>
<feature type="domain" description="FAD-dependent oxidoreductase 2 FAD-binding" evidence="12">
    <location>
        <begin position="7"/>
        <end position="379"/>
    </location>
</feature>
<keyword evidence="6 11" id="KW-0662">Pyridine nucleotide biosynthesis</keyword>
<comment type="similarity">
    <text evidence="3 11">Belongs to the FAD-dependent oxidoreductase 2 family. NadB subfamily.</text>
</comment>
<evidence type="ECO:0000256" key="7">
    <source>
        <dbReference type="ARBA" id="ARBA00022827"/>
    </source>
</evidence>
<evidence type="ECO:0000313" key="13">
    <source>
        <dbReference type="EMBL" id="KEZ77163.1"/>
    </source>
</evidence>
<comment type="function">
    <text evidence="11">Catalyzes the oxidation of L-aspartate to iminoaspartate.</text>
</comment>
<dbReference type="Gene3D" id="1.20.58.100">
    <property type="entry name" value="Fumarate reductase/succinate dehydrogenase flavoprotein-like, C-terminal domain"/>
    <property type="match status" value="1"/>
</dbReference>
<dbReference type="eggNOG" id="COG0029">
    <property type="taxonomic scope" value="Bacteria"/>
</dbReference>
<keyword evidence="7 11" id="KW-0274">FAD</keyword>
<comment type="catalytic activity">
    <reaction evidence="9">
        <text>L-aspartate + O2 = iminosuccinate + H2O2</text>
        <dbReference type="Rhea" id="RHEA:25876"/>
        <dbReference type="ChEBI" id="CHEBI:15379"/>
        <dbReference type="ChEBI" id="CHEBI:16240"/>
        <dbReference type="ChEBI" id="CHEBI:29991"/>
        <dbReference type="ChEBI" id="CHEBI:77875"/>
        <dbReference type="EC" id="1.4.3.16"/>
    </reaction>
    <physiologicalReaction direction="left-to-right" evidence="9">
        <dbReference type="Rhea" id="RHEA:25877"/>
    </physiologicalReaction>
</comment>
<dbReference type="EMBL" id="APNK01000016">
    <property type="protein sequence ID" value="KEZ77163.1"/>
    <property type="molecule type" value="Genomic_DNA"/>
</dbReference>
<comment type="pathway">
    <text evidence="2 11">Cofactor biosynthesis; NAD(+) biosynthesis; iminoaspartate from L-aspartate (oxidase route): step 1/1.</text>
</comment>
<evidence type="ECO:0000256" key="11">
    <source>
        <dbReference type="RuleBase" id="RU362049"/>
    </source>
</evidence>
<comment type="caution">
    <text evidence="13">The sequence shown here is derived from an EMBL/GenBank/DDBJ whole genome shotgun (WGS) entry which is preliminary data.</text>
</comment>
<dbReference type="PANTHER" id="PTHR42716:SF2">
    <property type="entry name" value="L-ASPARTATE OXIDASE, CHLOROPLASTIC"/>
    <property type="match status" value="1"/>
</dbReference>
<dbReference type="InterPro" id="IPR003953">
    <property type="entry name" value="FAD-dep_OxRdtase_2_FAD-bd"/>
</dbReference>
<dbReference type="Pfam" id="PF00890">
    <property type="entry name" value="FAD_binding_2"/>
    <property type="match status" value="1"/>
</dbReference>
<dbReference type="PRINTS" id="PR00368">
    <property type="entry name" value="FADPNR"/>
</dbReference>
<dbReference type="SUPFAM" id="SSF51905">
    <property type="entry name" value="FAD/NAD(P)-binding domain"/>
    <property type="match status" value="1"/>
</dbReference>
<comment type="subcellular location">
    <subcellularLocation>
        <location evidence="11">Cytoplasm</location>
    </subcellularLocation>
</comment>
<accession>A0A084IKC9</accession>
<dbReference type="Gene3D" id="3.90.700.10">
    <property type="entry name" value="Succinate dehydrogenase/fumarate reductase flavoprotein, catalytic domain"/>
    <property type="match status" value="1"/>
</dbReference>
<dbReference type="AlphaFoldDB" id="A0A084IKC9"/>
<dbReference type="UniPathway" id="UPA00253">
    <property type="reaction ID" value="UER00326"/>
</dbReference>
<evidence type="ECO:0000256" key="2">
    <source>
        <dbReference type="ARBA" id="ARBA00004950"/>
    </source>
</evidence>
<dbReference type="InterPro" id="IPR036188">
    <property type="entry name" value="FAD/NAD-bd_sf"/>
</dbReference>
<sequence length="518" mass="54448">MDTLDCDFLVLGSGAAGLYAAWQAAALGRVILVTDGALASGSSYWAQGGIAAVTTDDDTLEAHVADTLAAGRGLCDRAAVELLVAEGAAAVRALIAAGMPFDRQADGRLRRGLEGGHSHHRILHALGVQTGKALVDFLIERIRDCATVTVVEHGFAHRLLRDAAGDCAGARIHRRDTGGSLIVRSPATILATGGYSALFERTTNPPGALGVGLGLAYDAGARCIDLEFVQFHPTAFYEREGRTFLISEALRGAGATLVNEAGERFLADAPGAELAPRDAVAAAITAEIGRQHQPYVGLDLRHLDPAMLEQSFGFIMAAIAERGIDARREPVPVAPAAHYCIGGVATDRHGATDVPGLYAAGEVAVTGVHGANRLASNSLLECLVFGHRAVAHAAERDRPRRVAVEPGHALVVDPARRDRFMRRRRELAALMMRHVGLERERAGLEAALTAIEAARAESSPIAGVPEYFSSLDRHIHGLAGAIARAALARNVSVGVHRRRDTRAGAAARGRAAFASVTS</sequence>
<gene>
    <name evidence="13" type="ORF">C41B8_11258</name>
</gene>
<evidence type="ECO:0000256" key="9">
    <source>
        <dbReference type="ARBA" id="ARBA00048305"/>
    </source>
</evidence>
<dbReference type="NCBIfam" id="TIGR00551">
    <property type="entry name" value="nadB"/>
    <property type="match status" value="1"/>
</dbReference>
<keyword evidence="14" id="KW-1185">Reference proteome</keyword>
<dbReference type="FunFam" id="3.90.700.10:FF:000002">
    <property type="entry name" value="L-aspartate oxidase"/>
    <property type="match status" value="1"/>
</dbReference>
<keyword evidence="5 11" id="KW-0285">Flavoprotein</keyword>
<comment type="cofactor">
    <cofactor evidence="1 11">
        <name>FAD</name>
        <dbReference type="ChEBI" id="CHEBI:57692"/>
    </cofactor>
</comment>
<dbReference type="PRINTS" id="PR00411">
    <property type="entry name" value="PNDRDTASEI"/>
</dbReference>
<organism evidence="13 14">
    <name type="scientific">Salinisphaera hydrothermalis (strain C41B8)</name>
    <dbReference type="NCBI Taxonomy" id="1304275"/>
    <lineage>
        <taxon>Bacteria</taxon>
        <taxon>Pseudomonadati</taxon>
        <taxon>Pseudomonadota</taxon>
        <taxon>Gammaproteobacteria</taxon>
        <taxon>Salinisphaerales</taxon>
        <taxon>Salinisphaeraceae</taxon>
        <taxon>Salinisphaera</taxon>
    </lineage>
</organism>
<reference evidence="13 14" key="1">
    <citation type="submission" date="2013-03" db="EMBL/GenBank/DDBJ databases">
        <title>Salinisphaera hydrothermalis C41B8 Genome Sequencing.</title>
        <authorList>
            <person name="Li C."/>
            <person name="Lai Q."/>
            <person name="Shao Z."/>
        </authorList>
    </citation>
    <scope>NUCLEOTIDE SEQUENCE [LARGE SCALE GENOMIC DNA]</scope>
    <source>
        <strain evidence="13 14">C41B8</strain>
    </source>
</reference>
<dbReference type="EC" id="1.4.3.16" evidence="4 10"/>
<name>A0A084IKC9_SALHC</name>
<evidence type="ECO:0000256" key="3">
    <source>
        <dbReference type="ARBA" id="ARBA00008562"/>
    </source>
</evidence>
<dbReference type="PATRIC" id="fig|1304275.5.peg.2296"/>
<proteinExistence type="inferred from homology"/>
<evidence type="ECO:0000256" key="1">
    <source>
        <dbReference type="ARBA" id="ARBA00001974"/>
    </source>
</evidence>
<evidence type="ECO:0000256" key="5">
    <source>
        <dbReference type="ARBA" id="ARBA00022630"/>
    </source>
</evidence>
<dbReference type="GO" id="GO:0008734">
    <property type="term" value="F:L-aspartate oxidase activity"/>
    <property type="evidence" value="ECO:0007669"/>
    <property type="project" value="UniProtKB-UniRule"/>
</dbReference>
<dbReference type="Proteomes" id="UP000028302">
    <property type="component" value="Unassembled WGS sequence"/>
</dbReference>
<dbReference type="GO" id="GO:0005737">
    <property type="term" value="C:cytoplasm"/>
    <property type="evidence" value="ECO:0007669"/>
    <property type="project" value="UniProtKB-SubCell"/>
</dbReference>
<evidence type="ECO:0000313" key="14">
    <source>
        <dbReference type="Proteomes" id="UP000028302"/>
    </source>
</evidence>
<evidence type="ECO:0000256" key="10">
    <source>
        <dbReference type="NCBIfam" id="TIGR00551"/>
    </source>
</evidence>
<dbReference type="SUPFAM" id="SSF56425">
    <property type="entry name" value="Succinate dehydrogenase/fumarate reductase flavoprotein, catalytic domain"/>
    <property type="match status" value="1"/>
</dbReference>
<protein>
    <recommendedName>
        <fullName evidence="4 10">L-aspartate oxidase</fullName>
        <ecNumber evidence="4 10">1.4.3.16</ecNumber>
    </recommendedName>
</protein>
<dbReference type="Gene3D" id="3.50.50.60">
    <property type="entry name" value="FAD/NAD(P)-binding domain"/>
    <property type="match status" value="1"/>
</dbReference>
<dbReference type="InterPro" id="IPR005288">
    <property type="entry name" value="NadB"/>
</dbReference>
<dbReference type="GO" id="GO:0034628">
    <property type="term" value="P:'de novo' NAD+ biosynthetic process from L-aspartate"/>
    <property type="evidence" value="ECO:0007669"/>
    <property type="project" value="TreeGrafter"/>
</dbReference>
<evidence type="ECO:0000256" key="8">
    <source>
        <dbReference type="ARBA" id="ARBA00023002"/>
    </source>
</evidence>